<keyword evidence="9" id="KW-1015">Disulfide bond</keyword>
<evidence type="ECO:0000313" key="13">
    <source>
        <dbReference type="Proteomes" id="UP000308365"/>
    </source>
</evidence>
<dbReference type="GO" id="GO:0021675">
    <property type="term" value="P:nerve development"/>
    <property type="evidence" value="ECO:0007669"/>
    <property type="project" value="TreeGrafter"/>
</dbReference>
<dbReference type="GO" id="GO:0030424">
    <property type="term" value="C:axon"/>
    <property type="evidence" value="ECO:0007669"/>
    <property type="project" value="TreeGrafter"/>
</dbReference>
<reference evidence="13" key="1">
    <citation type="journal article" date="2019" name="IScience">
        <title>Narwhal Genome Reveals Long-Term Low Genetic Diversity despite Current Large Abundance Size.</title>
        <authorList>
            <person name="Westbury M.V."/>
            <person name="Petersen B."/>
            <person name="Garde E."/>
            <person name="Heide-Jorgensen M.P."/>
            <person name="Lorenzen E.D."/>
        </authorList>
    </citation>
    <scope>NUCLEOTIDE SEQUENCE [LARGE SCALE GENOMIC DNA]</scope>
</reference>
<evidence type="ECO:0000256" key="5">
    <source>
        <dbReference type="ARBA" id="ARBA00022525"/>
    </source>
</evidence>
<dbReference type="AlphaFoldDB" id="A0A4U1ERK4"/>
<dbReference type="Pfam" id="PF19338">
    <property type="entry name" value="NTF3_N"/>
    <property type="match status" value="1"/>
</dbReference>
<dbReference type="PANTHER" id="PTHR11589:SF4">
    <property type="entry name" value="NEUROTROPHIN-3"/>
    <property type="match status" value="1"/>
</dbReference>
<dbReference type="GO" id="GO:0050804">
    <property type="term" value="P:modulation of chemical synaptic transmission"/>
    <property type="evidence" value="ECO:0007669"/>
    <property type="project" value="TreeGrafter"/>
</dbReference>
<evidence type="ECO:0000313" key="12">
    <source>
        <dbReference type="EMBL" id="TKC38636.1"/>
    </source>
</evidence>
<dbReference type="PRINTS" id="PR00268">
    <property type="entry name" value="NGF"/>
</dbReference>
<dbReference type="GO" id="GO:0008021">
    <property type="term" value="C:synaptic vesicle"/>
    <property type="evidence" value="ECO:0007669"/>
    <property type="project" value="TreeGrafter"/>
</dbReference>
<comment type="subcellular location">
    <subcellularLocation>
        <location evidence="2 10">Secreted</location>
    </subcellularLocation>
</comment>
<dbReference type="Pfam" id="PF00243">
    <property type="entry name" value="NGF"/>
    <property type="match status" value="1"/>
</dbReference>
<protein>
    <recommendedName>
        <fullName evidence="4 10">Neurotrophin-3</fullName>
        <shortName evidence="10">NT-3</shortName>
    </recommendedName>
</protein>
<dbReference type="PROSITE" id="PS50270">
    <property type="entry name" value="NGF_2"/>
    <property type="match status" value="1"/>
</dbReference>
<dbReference type="GO" id="GO:0005615">
    <property type="term" value="C:extracellular space"/>
    <property type="evidence" value="ECO:0007669"/>
    <property type="project" value="TreeGrafter"/>
</dbReference>
<accession>A0A4U1ERK4</accession>
<evidence type="ECO:0000256" key="1">
    <source>
        <dbReference type="ARBA" id="ARBA00003312"/>
    </source>
</evidence>
<dbReference type="GO" id="GO:0005163">
    <property type="term" value="F:nerve growth factor receptor binding"/>
    <property type="evidence" value="ECO:0007669"/>
    <property type="project" value="TreeGrafter"/>
</dbReference>
<keyword evidence="6 10" id="KW-0165">Cleavage on pair of basic residues</keyword>
<dbReference type="InterPro" id="IPR015578">
    <property type="entry name" value="Neurotrophin-3"/>
</dbReference>
<evidence type="ECO:0000259" key="11">
    <source>
        <dbReference type="SMART" id="SM00140"/>
    </source>
</evidence>
<proteinExistence type="inferred from homology"/>
<evidence type="ECO:0000256" key="10">
    <source>
        <dbReference type="RuleBase" id="RU365037"/>
    </source>
</evidence>
<organism evidence="12 13">
    <name type="scientific">Monodon monoceros</name>
    <name type="common">Narwhal</name>
    <name type="synonym">Ceratodon monodon</name>
    <dbReference type="NCBI Taxonomy" id="40151"/>
    <lineage>
        <taxon>Eukaryota</taxon>
        <taxon>Metazoa</taxon>
        <taxon>Chordata</taxon>
        <taxon>Craniata</taxon>
        <taxon>Vertebrata</taxon>
        <taxon>Euteleostomi</taxon>
        <taxon>Mammalia</taxon>
        <taxon>Eutheria</taxon>
        <taxon>Laurasiatheria</taxon>
        <taxon>Artiodactyla</taxon>
        <taxon>Whippomorpha</taxon>
        <taxon>Cetacea</taxon>
        <taxon>Odontoceti</taxon>
        <taxon>Monodontidae</taxon>
        <taxon>Monodon</taxon>
    </lineage>
</organism>
<dbReference type="EMBL" id="RWIC01000962">
    <property type="protein sequence ID" value="TKC38636.1"/>
    <property type="molecule type" value="Genomic_DNA"/>
</dbReference>
<dbReference type="SMART" id="SM00140">
    <property type="entry name" value="NGF"/>
    <property type="match status" value="1"/>
</dbReference>
<dbReference type="GO" id="GO:0008083">
    <property type="term" value="F:growth factor activity"/>
    <property type="evidence" value="ECO:0007669"/>
    <property type="project" value="UniProtKB-KW"/>
</dbReference>
<dbReference type="PANTHER" id="PTHR11589">
    <property type="entry name" value="NERVE GROWTH FACTOR NGF -RELATED"/>
    <property type="match status" value="1"/>
</dbReference>
<dbReference type="GO" id="GO:0030425">
    <property type="term" value="C:dendrite"/>
    <property type="evidence" value="ECO:0007669"/>
    <property type="project" value="TreeGrafter"/>
</dbReference>
<dbReference type="PROSITE" id="PS00248">
    <property type="entry name" value="NGF_1"/>
    <property type="match status" value="1"/>
</dbReference>
<sequence>MTELASTFLFMSTSLETVTRMPWSLLPRVQFEFLDTVREHFQSTRYMTQLILCGLLTKLNLPSSAVDTKLRRAFLDNEEGRTGAAYRKKPGEGKSVSILQVNKVMSILFYVIFLAYLRGIQGNSMDQRSLPEDSLNSLIIKLIQADILKNKLSKQMVDVKENYQSTLSKAEAPREPAKSEFQPMTAMGPELLRHQRRYNSPRVLLSDSTPLEPPPLYLMEDYVGNPVATNRTARRKRYAEHKSHRGEYSVCDSESLWVTDKSSAIDIRGHQVTVLGEIKTGNSPVKQYFYETRCKEARPVKNGCRGIDDKHWNSQCKTSQTYVRALTSENNKLVGWRWIRIDTSCVCALSRKIGRT</sequence>
<dbReference type="InterPro" id="IPR019846">
    <property type="entry name" value="Nerve_growth_factor_CS"/>
</dbReference>
<keyword evidence="8 10" id="KW-0339">Growth factor</keyword>
<comment type="similarity">
    <text evidence="3 10">Belongs to the NGF-beta family.</text>
</comment>
<dbReference type="PRINTS" id="PR01914">
    <property type="entry name" value="NEUROTROPHN3"/>
</dbReference>
<dbReference type="Proteomes" id="UP000308365">
    <property type="component" value="Unassembled WGS sequence"/>
</dbReference>
<evidence type="ECO:0000256" key="3">
    <source>
        <dbReference type="ARBA" id="ARBA00010783"/>
    </source>
</evidence>
<dbReference type="GO" id="GO:0038180">
    <property type="term" value="P:nerve growth factor signaling pathway"/>
    <property type="evidence" value="ECO:0007669"/>
    <property type="project" value="TreeGrafter"/>
</dbReference>
<keyword evidence="7" id="KW-0732">Signal</keyword>
<dbReference type="GO" id="GO:0007169">
    <property type="term" value="P:cell surface receptor protein tyrosine kinase signaling pathway"/>
    <property type="evidence" value="ECO:0007669"/>
    <property type="project" value="TreeGrafter"/>
</dbReference>
<evidence type="ECO:0000256" key="2">
    <source>
        <dbReference type="ARBA" id="ARBA00004613"/>
    </source>
</evidence>
<keyword evidence="5 10" id="KW-0964">Secreted</keyword>
<feature type="domain" description="Nerve growth factor-related" evidence="11">
    <location>
        <begin position="243"/>
        <end position="348"/>
    </location>
</feature>
<dbReference type="InterPro" id="IPR045815">
    <property type="entry name" value="NTF3_N"/>
</dbReference>
<dbReference type="Gene3D" id="2.10.90.10">
    <property type="entry name" value="Cystine-knot cytokines"/>
    <property type="match status" value="1"/>
</dbReference>
<dbReference type="InterPro" id="IPR002072">
    <property type="entry name" value="Nerve_growth_factor-rel"/>
</dbReference>
<evidence type="ECO:0000256" key="4">
    <source>
        <dbReference type="ARBA" id="ARBA00018014"/>
    </source>
</evidence>
<comment type="caution">
    <text evidence="12">The sequence shown here is derived from an EMBL/GenBank/DDBJ whole genome shotgun (WGS) entry which is preliminary data.</text>
</comment>
<comment type="function">
    <text evidence="1 10">Seems to promote the survival of visceral and proprioceptive sensory neurons.</text>
</comment>
<name>A0A4U1ERK4_MONMO</name>
<evidence type="ECO:0000256" key="6">
    <source>
        <dbReference type="ARBA" id="ARBA00022685"/>
    </source>
</evidence>
<evidence type="ECO:0000256" key="9">
    <source>
        <dbReference type="ARBA" id="ARBA00023157"/>
    </source>
</evidence>
<evidence type="ECO:0000256" key="8">
    <source>
        <dbReference type="ARBA" id="ARBA00023030"/>
    </source>
</evidence>
<dbReference type="GO" id="GO:0048812">
    <property type="term" value="P:neuron projection morphogenesis"/>
    <property type="evidence" value="ECO:0007669"/>
    <property type="project" value="TreeGrafter"/>
</dbReference>
<gene>
    <name evidence="12" type="ORF">EI555_013751</name>
</gene>
<dbReference type="GO" id="GO:0043524">
    <property type="term" value="P:negative regulation of neuron apoptotic process"/>
    <property type="evidence" value="ECO:0007669"/>
    <property type="project" value="TreeGrafter"/>
</dbReference>
<dbReference type="InterPro" id="IPR020408">
    <property type="entry name" value="Nerve_growth_factor-like"/>
</dbReference>
<dbReference type="InterPro" id="IPR029034">
    <property type="entry name" value="Cystine-knot_cytokine"/>
</dbReference>
<dbReference type="SUPFAM" id="SSF57501">
    <property type="entry name" value="Cystine-knot cytokines"/>
    <property type="match status" value="1"/>
</dbReference>
<evidence type="ECO:0000256" key="7">
    <source>
        <dbReference type="ARBA" id="ARBA00022729"/>
    </source>
</evidence>
<dbReference type="FunFam" id="2.10.90.10:FF:000002">
    <property type="entry name" value="Brain-derived neurotrophic factor"/>
    <property type="match status" value="1"/>
</dbReference>